<feature type="transmembrane region" description="Helical" evidence="2">
    <location>
        <begin position="52"/>
        <end position="68"/>
    </location>
</feature>
<keyword evidence="2" id="KW-0472">Membrane</keyword>
<evidence type="ECO:0000259" key="3">
    <source>
        <dbReference type="SMART" id="SM00065"/>
    </source>
</evidence>
<feature type="transmembrane region" description="Helical" evidence="2">
    <location>
        <begin position="26"/>
        <end position="46"/>
    </location>
</feature>
<feature type="coiled-coil region" evidence="1">
    <location>
        <begin position="392"/>
        <end position="461"/>
    </location>
</feature>
<evidence type="ECO:0000313" key="4">
    <source>
        <dbReference type="EMBL" id="BDD11331.1"/>
    </source>
</evidence>
<evidence type="ECO:0000256" key="2">
    <source>
        <dbReference type="SAM" id="Phobius"/>
    </source>
</evidence>
<dbReference type="SUPFAM" id="SSF55781">
    <property type="entry name" value="GAF domain-like"/>
    <property type="match status" value="1"/>
</dbReference>
<organism evidence="4 5">
    <name type="scientific">Fulvitalea axinellae</name>
    <dbReference type="NCBI Taxonomy" id="1182444"/>
    <lineage>
        <taxon>Bacteria</taxon>
        <taxon>Pseudomonadati</taxon>
        <taxon>Bacteroidota</taxon>
        <taxon>Cytophagia</taxon>
        <taxon>Cytophagales</taxon>
        <taxon>Persicobacteraceae</taxon>
        <taxon>Fulvitalea</taxon>
    </lineage>
</organism>
<feature type="transmembrane region" description="Helical" evidence="2">
    <location>
        <begin position="104"/>
        <end position="122"/>
    </location>
</feature>
<feature type="domain" description="GAF" evidence="3">
    <location>
        <begin position="251"/>
        <end position="396"/>
    </location>
</feature>
<dbReference type="RefSeq" id="WP_338392831.1">
    <property type="nucleotide sequence ID" value="NZ_AP025314.1"/>
</dbReference>
<keyword evidence="1" id="KW-0175">Coiled coil</keyword>
<dbReference type="AlphaFoldDB" id="A0AAU9CGN4"/>
<gene>
    <name evidence="4" type="ORF">FUAX_37630</name>
</gene>
<protein>
    <recommendedName>
        <fullName evidence="3">GAF domain-containing protein</fullName>
    </recommendedName>
</protein>
<dbReference type="SMART" id="SM00065">
    <property type="entry name" value="GAF"/>
    <property type="match status" value="1"/>
</dbReference>
<evidence type="ECO:0000256" key="1">
    <source>
        <dbReference type="SAM" id="Coils"/>
    </source>
</evidence>
<reference evidence="4 5" key="1">
    <citation type="submission" date="2021-12" db="EMBL/GenBank/DDBJ databases">
        <title>Genome sequencing of bacteria with rrn-lacking chromosome and rrn-plasmid.</title>
        <authorList>
            <person name="Anda M."/>
            <person name="Iwasaki W."/>
        </authorList>
    </citation>
    <scope>NUCLEOTIDE SEQUENCE [LARGE SCALE GENOMIC DNA]</scope>
    <source>
        <strain evidence="4 5">DSM 100852</strain>
    </source>
</reference>
<keyword evidence="5" id="KW-1185">Reference proteome</keyword>
<dbReference type="EMBL" id="AP025314">
    <property type="protein sequence ID" value="BDD11331.1"/>
    <property type="molecule type" value="Genomic_DNA"/>
</dbReference>
<accession>A0AAU9CGN4</accession>
<feature type="transmembrane region" description="Helical" evidence="2">
    <location>
        <begin position="129"/>
        <end position="148"/>
    </location>
</feature>
<proteinExistence type="predicted"/>
<keyword evidence="2" id="KW-1133">Transmembrane helix</keyword>
<dbReference type="KEGG" id="fax:FUAX_37630"/>
<feature type="transmembrane region" description="Helical" evidence="2">
    <location>
        <begin position="160"/>
        <end position="182"/>
    </location>
</feature>
<evidence type="ECO:0000313" key="5">
    <source>
        <dbReference type="Proteomes" id="UP001348817"/>
    </source>
</evidence>
<feature type="transmembrane region" description="Helical" evidence="2">
    <location>
        <begin position="80"/>
        <end position="98"/>
    </location>
</feature>
<keyword evidence="2" id="KW-0812">Transmembrane</keyword>
<dbReference type="InterPro" id="IPR003018">
    <property type="entry name" value="GAF"/>
</dbReference>
<dbReference type="Proteomes" id="UP001348817">
    <property type="component" value="Chromosome"/>
</dbReference>
<dbReference type="InterPro" id="IPR029016">
    <property type="entry name" value="GAF-like_dom_sf"/>
</dbReference>
<dbReference type="Gene3D" id="3.30.450.40">
    <property type="match status" value="1"/>
</dbReference>
<name>A0AAU9CGN4_9BACT</name>
<dbReference type="Pfam" id="PF13185">
    <property type="entry name" value="GAF_2"/>
    <property type="match status" value="1"/>
</dbReference>
<sequence>MGVFSKIYNNGVKSSMDQMEAFKYQFTNLLSSLCIVISFIYHIMILMNGGSLLKPAVLTIIFFSTLLLNRYHHIKLSRGFFSFTLPILFFWGHIGLMHPTETPVSGFLLLQVFCLFTPFCIYNTDERKPIVLSVLWAFVFICAIYQVTGVNPEPNSEKYLFFQGLFTIVLGVFALIFIITIIKYTSFSLLRHSDGLLATLEERNQESEKNRLKTEEYIKELQSSRQQEKERQWISKGSGAVAQIFQRGNERGGDVFDEFLGEVVRYLGANQAAFYLVNKEADIRIDMTATYAYGRKKFIQRELLPGEGLVGQAFLEAEPIFMTEIPENYIRITSGLGKSLPRSLAIFPCVNNREVMGLIEIASFEKFSETQLEYLGLVAESAAAYISTFQTNEKTLRLLEESQSQAEQMRTQEEELRQNLEEAHALREEMARQTHEYEALISEKDKEIARLLESQKQTEEA</sequence>